<accession>A0ABQ3U3Y7</accession>
<dbReference type="RefSeq" id="WP_258407925.1">
    <property type="nucleotide sequence ID" value="NZ_BBON01000060.1"/>
</dbReference>
<feature type="compositionally biased region" description="Basic residues" evidence="1">
    <location>
        <begin position="16"/>
        <end position="42"/>
    </location>
</feature>
<dbReference type="EMBL" id="BNEK01000005">
    <property type="protein sequence ID" value="GHJ30332.1"/>
    <property type="molecule type" value="Genomic_DNA"/>
</dbReference>
<name>A0ABQ3U3Y7_STRHY</name>
<feature type="region of interest" description="Disordered" evidence="1">
    <location>
        <begin position="1"/>
        <end position="42"/>
    </location>
</feature>
<evidence type="ECO:0000313" key="3">
    <source>
        <dbReference type="Proteomes" id="UP001054854"/>
    </source>
</evidence>
<evidence type="ECO:0000256" key="1">
    <source>
        <dbReference type="SAM" id="MobiDB-lite"/>
    </source>
</evidence>
<comment type="caution">
    <text evidence="2">The sequence shown here is derived from an EMBL/GenBank/DDBJ whole genome shotgun (WGS) entry which is preliminary data.</text>
</comment>
<dbReference type="Proteomes" id="UP001054854">
    <property type="component" value="Unassembled WGS sequence"/>
</dbReference>
<evidence type="ECO:0000313" key="2">
    <source>
        <dbReference type="EMBL" id="GHJ30332.1"/>
    </source>
</evidence>
<organism evidence="2 3">
    <name type="scientific">Streptomyces hygroscopicus</name>
    <dbReference type="NCBI Taxonomy" id="1912"/>
    <lineage>
        <taxon>Bacteria</taxon>
        <taxon>Bacillati</taxon>
        <taxon>Actinomycetota</taxon>
        <taxon>Actinomycetes</taxon>
        <taxon>Kitasatosporales</taxon>
        <taxon>Streptomycetaceae</taxon>
        <taxon>Streptomyces</taxon>
        <taxon>Streptomyces violaceusniger group</taxon>
    </lineage>
</organism>
<sequence>MSFHKIVPVKPARKSEPKKKHHAPKPAPKKAAKKPQRRPIGG</sequence>
<reference evidence="2" key="1">
    <citation type="submission" date="2024-05" db="EMBL/GenBank/DDBJ databases">
        <title>Whole genome shotgun sequence of Streptomyces hygroscopicus NBRC 113678.</title>
        <authorList>
            <person name="Komaki H."/>
            <person name="Tamura T."/>
        </authorList>
    </citation>
    <scope>NUCLEOTIDE SEQUENCE</scope>
    <source>
        <strain evidence="2">N11-34</strain>
    </source>
</reference>
<proteinExistence type="predicted"/>
<keyword evidence="3" id="KW-1185">Reference proteome</keyword>
<gene>
    <name evidence="2" type="ORF">TPA0910_47650</name>
</gene>
<protein>
    <submittedName>
        <fullName evidence="2">Uncharacterized protein</fullName>
    </submittedName>
</protein>